<dbReference type="PRINTS" id="PR00455">
    <property type="entry name" value="HTHTETR"/>
</dbReference>
<dbReference type="EMBL" id="JACHVY010000001">
    <property type="protein sequence ID" value="MBB2900872.1"/>
    <property type="molecule type" value="Genomic_DNA"/>
</dbReference>
<evidence type="ECO:0000256" key="4">
    <source>
        <dbReference type="PROSITE-ProRule" id="PRU00335"/>
    </source>
</evidence>
<feature type="DNA-binding region" description="H-T-H motif" evidence="4">
    <location>
        <begin position="29"/>
        <end position="48"/>
    </location>
</feature>
<protein>
    <submittedName>
        <fullName evidence="7">AcrR family transcriptional regulator</fullName>
    </submittedName>
</protein>
<dbReference type="SUPFAM" id="SSF48498">
    <property type="entry name" value="Tetracyclin repressor-like, C-terminal domain"/>
    <property type="match status" value="1"/>
</dbReference>
<evidence type="ECO:0000256" key="5">
    <source>
        <dbReference type="SAM" id="MobiDB-lite"/>
    </source>
</evidence>
<evidence type="ECO:0000313" key="8">
    <source>
        <dbReference type="Proteomes" id="UP000533269"/>
    </source>
</evidence>
<feature type="region of interest" description="Disordered" evidence="5">
    <location>
        <begin position="186"/>
        <end position="222"/>
    </location>
</feature>
<comment type="caution">
    <text evidence="7">The sequence shown here is derived from an EMBL/GenBank/DDBJ whole genome shotgun (WGS) entry which is preliminary data.</text>
</comment>
<dbReference type="InterPro" id="IPR001647">
    <property type="entry name" value="HTH_TetR"/>
</dbReference>
<organism evidence="7 8">
    <name type="scientific">Kineococcus radiotolerans</name>
    <dbReference type="NCBI Taxonomy" id="131568"/>
    <lineage>
        <taxon>Bacteria</taxon>
        <taxon>Bacillati</taxon>
        <taxon>Actinomycetota</taxon>
        <taxon>Actinomycetes</taxon>
        <taxon>Kineosporiales</taxon>
        <taxon>Kineosporiaceae</taxon>
        <taxon>Kineococcus</taxon>
    </lineage>
</organism>
<evidence type="ECO:0000256" key="1">
    <source>
        <dbReference type="ARBA" id="ARBA00023015"/>
    </source>
</evidence>
<feature type="compositionally biased region" description="Gly residues" evidence="5">
    <location>
        <begin position="208"/>
        <end position="222"/>
    </location>
</feature>
<evidence type="ECO:0000313" key="7">
    <source>
        <dbReference type="EMBL" id="MBB2900872.1"/>
    </source>
</evidence>
<dbReference type="GO" id="GO:0003677">
    <property type="term" value="F:DNA binding"/>
    <property type="evidence" value="ECO:0007669"/>
    <property type="project" value="UniProtKB-UniRule"/>
</dbReference>
<proteinExistence type="predicted"/>
<feature type="domain" description="HTH tetR-type" evidence="6">
    <location>
        <begin position="6"/>
        <end position="66"/>
    </location>
</feature>
<keyword evidence="3" id="KW-0804">Transcription</keyword>
<name>A0A7W4XWX1_KINRA</name>
<evidence type="ECO:0000256" key="2">
    <source>
        <dbReference type="ARBA" id="ARBA00023125"/>
    </source>
</evidence>
<dbReference type="RefSeq" id="WP_183390937.1">
    <property type="nucleotide sequence ID" value="NZ_JACHVY010000001.1"/>
</dbReference>
<accession>A0A7W4XWX1</accession>
<dbReference type="Pfam" id="PF16925">
    <property type="entry name" value="TetR_C_13"/>
    <property type="match status" value="1"/>
</dbReference>
<dbReference type="PROSITE" id="PS50977">
    <property type="entry name" value="HTH_TETR_2"/>
    <property type="match status" value="1"/>
</dbReference>
<dbReference type="InterPro" id="IPR023772">
    <property type="entry name" value="DNA-bd_HTH_TetR-type_CS"/>
</dbReference>
<dbReference type="InterPro" id="IPR011075">
    <property type="entry name" value="TetR_C"/>
</dbReference>
<dbReference type="AlphaFoldDB" id="A0A7W4XWX1"/>
<dbReference type="PANTHER" id="PTHR47506:SF1">
    <property type="entry name" value="HTH-TYPE TRANSCRIPTIONAL REGULATOR YJDC"/>
    <property type="match status" value="1"/>
</dbReference>
<evidence type="ECO:0000259" key="6">
    <source>
        <dbReference type="PROSITE" id="PS50977"/>
    </source>
</evidence>
<dbReference type="SUPFAM" id="SSF46689">
    <property type="entry name" value="Homeodomain-like"/>
    <property type="match status" value="1"/>
</dbReference>
<dbReference type="Gene3D" id="1.10.357.10">
    <property type="entry name" value="Tetracycline Repressor, domain 2"/>
    <property type="match status" value="1"/>
</dbReference>
<dbReference type="InterPro" id="IPR009057">
    <property type="entry name" value="Homeodomain-like_sf"/>
</dbReference>
<dbReference type="Pfam" id="PF00440">
    <property type="entry name" value="TetR_N"/>
    <property type="match status" value="1"/>
</dbReference>
<sequence>MGRPREFDEDGVLTAAREQFWSTGFAGTSMETIAAATGLGKGSLYGAFGGKRELFHRVFDDYCTAAVGSAAHRLDGDDEQAFERLTTYFLDHARTSAEPGHRACLLAKGAAELAEHDEVVSARSLAAFEELRRTFTAVLEACQRNGDVDPGADAPRLAGLLLTVHRGIEAVGEAGARESVLREGAQAALDGLPRPPGRAAGPARGTTRSGGGTRPGGGSRGR</sequence>
<dbReference type="Proteomes" id="UP000533269">
    <property type="component" value="Unassembled WGS sequence"/>
</dbReference>
<keyword evidence="2 4" id="KW-0238">DNA-binding</keyword>
<dbReference type="Gene3D" id="1.10.10.60">
    <property type="entry name" value="Homeodomain-like"/>
    <property type="match status" value="1"/>
</dbReference>
<dbReference type="InterPro" id="IPR036271">
    <property type="entry name" value="Tet_transcr_reg_TetR-rel_C_sf"/>
</dbReference>
<feature type="compositionally biased region" description="Low complexity" evidence="5">
    <location>
        <begin position="197"/>
        <end position="207"/>
    </location>
</feature>
<evidence type="ECO:0000256" key="3">
    <source>
        <dbReference type="ARBA" id="ARBA00023163"/>
    </source>
</evidence>
<reference evidence="7 8" key="2">
    <citation type="submission" date="2020-08" db="EMBL/GenBank/DDBJ databases">
        <authorList>
            <person name="Partida-Martinez L."/>
            <person name="Huntemann M."/>
            <person name="Clum A."/>
            <person name="Wang J."/>
            <person name="Palaniappan K."/>
            <person name="Ritter S."/>
            <person name="Chen I.-M."/>
            <person name="Stamatis D."/>
            <person name="Reddy T."/>
            <person name="O'Malley R."/>
            <person name="Daum C."/>
            <person name="Shapiro N."/>
            <person name="Ivanova N."/>
            <person name="Kyrpides N."/>
            <person name="Woyke T."/>
        </authorList>
    </citation>
    <scope>NUCLEOTIDE SEQUENCE [LARGE SCALE GENOMIC DNA]</scope>
    <source>
        <strain evidence="7 8">AS2.23</strain>
    </source>
</reference>
<dbReference type="PROSITE" id="PS01081">
    <property type="entry name" value="HTH_TETR_1"/>
    <property type="match status" value="1"/>
</dbReference>
<dbReference type="PANTHER" id="PTHR47506">
    <property type="entry name" value="TRANSCRIPTIONAL REGULATORY PROTEIN"/>
    <property type="match status" value="1"/>
</dbReference>
<keyword evidence="1" id="KW-0805">Transcription regulation</keyword>
<reference evidence="7 8" key="1">
    <citation type="submission" date="2020-08" db="EMBL/GenBank/DDBJ databases">
        <title>The Agave Microbiome: Exploring the role of microbial communities in plant adaptations to desert environments.</title>
        <authorList>
            <person name="Partida-Martinez L.P."/>
        </authorList>
    </citation>
    <scope>NUCLEOTIDE SEQUENCE [LARGE SCALE GENOMIC DNA]</scope>
    <source>
        <strain evidence="7 8">AS2.23</strain>
    </source>
</reference>
<gene>
    <name evidence="7" type="ORF">FHR75_001660</name>
</gene>